<reference evidence="1 2" key="1">
    <citation type="submission" date="2020-08" db="EMBL/GenBank/DDBJ databases">
        <title>Genomic Encyclopedia of Type Strains, Phase IV (KMG-IV): sequencing the most valuable type-strain genomes for metagenomic binning, comparative biology and taxonomic classification.</title>
        <authorList>
            <person name="Goeker M."/>
        </authorList>
    </citation>
    <scope>NUCLEOTIDE SEQUENCE [LARGE SCALE GENOMIC DNA]</scope>
    <source>
        <strain evidence="1 2">DSM 12251</strain>
    </source>
</reference>
<keyword evidence="2" id="KW-1185">Reference proteome</keyword>
<gene>
    <name evidence="1" type="ORF">HNQ64_001686</name>
</gene>
<comment type="caution">
    <text evidence="1">The sequence shown here is derived from an EMBL/GenBank/DDBJ whole genome shotgun (WGS) entry which is preliminary data.</text>
</comment>
<dbReference type="Proteomes" id="UP000534294">
    <property type="component" value="Unassembled WGS sequence"/>
</dbReference>
<dbReference type="AlphaFoldDB" id="A0A7W7YK15"/>
<dbReference type="InterPro" id="IPR010767">
    <property type="entry name" value="Phage_CGC-2007_Cje0229"/>
</dbReference>
<sequence length="127" mass="14325">MPRQPQISALENPGLFFGRPLYALEGDWTFTVAGHGSFTIPSGYRFDGASVPQVLWGFPFGYTPFGVHIGAALEHDWLCDTRVIPHTAAHAHFYRRLQEDGLRPGQAWMMGRAVQLFGPRWKMPVKK</sequence>
<evidence type="ECO:0008006" key="3">
    <source>
        <dbReference type="Google" id="ProtNLM"/>
    </source>
</evidence>
<protein>
    <recommendedName>
        <fullName evidence="3">DUF1353 domain-containing protein</fullName>
    </recommendedName>
</protein>
<accession>A0A7W7YK15</accession>
<dbReference type="RefSeq" id="WP_184207337.1">
    <property type="nucleotide sequence ID" value="NZ_JACHIF010000003.1"/>
</dbReference>
<dbReference type="Pfam" id="PF07087">
    <property type="entry name" value="DUF1353"/>
    <property type="match status" value="1"/>
</dbReference>
<evidence type="ECO:0000313" key="2">
    <source>
        <dbReference type="Proteomes" id="UP000534294"/>
    </source>
</evidence>
<dbReference type="EMBL" id="JACHIF010000003">
    <property type="protein sequence ID" value="MBB5037437.1"/>
    <property type="molecule type" value="Genomic_DNA"/>
</dbReference>
<organism evidence="1 2">
    <name type="scientific">Prosthecobacter dejongeii</name>
    <dbReference type="NCBI Taxonomy" id="48465"/>
    <lineage>
        <taxon>Bacteria</taxon>
        <taxon>Pseudomonadati</taxon>
        <taxon>Verrucomicrobiota</taxon>
        <taxon>Verrucomicrobiia</taxon>
        <taxon>Verrucomicrobiales</taxon>
        <taxon>Verrucomicrobiaceae</taxon>
        <taxon>Prosthecobacter</taxon>
    </lineage>
</organism>
<proteinExistence type="predicted"/>
<evidence type="ECO:0000313" key="1">
    <source>
        <dbReference type="EMBL" id="MBB5037437.1"/>
    </source>
</evidence>
<name>A0A7W7YK15_9BACT</name>